<dbReference type="AlphaFoldDB" id="A0A1M5BBJ6"/>
<dbReference type="HAMAP" id="MF_01371_B">
    <property type="entry name" value="Ribosomal_uL30_B"/>
    <property type="match status" value="1"/>
</dbReference>
<dbReference type="EMBL" id="FQUH01000009">
    <property type="protein sequence ID" value="SHF39522.1"/>
    <property type="molecule type" value="Genomic_DNA"/>
</dbReference>
<protein>
    <recommendedName>
        <fullName evidence="5">Large ribosomal subunit protein uL30</fullName>
    </recommendedName>
</protein>
<dbReference type="InterPro" id="IPR016082">
    <property type="entry name" value="Ribosomal_uL30_ferredoxin-like"/>
</dbReference>
<dbReference type="Proteomes" id="UP000184159">
    <property type="component" value="Unassembled WGS sequence"/>
</dbReference>
<dbReference type="Gene3D" id="3.30.1390.20">
    <property type="entry name" value="Ribosomal protein L30, ferredoxin-like fold domain"/>
    <property type="match status" value="1"/>
</dbReference>
<feature type="domain" description="Large ribosomal subunit protein uL30-like ferredoxin-like fold" evidence="7">
    <location>
        <begin position="4"/>
        <end position="54"/>
    </location>
</feature>
<keyword evidence="3 5" id="KW-0689">Ribosomal protein</keyword>
<evidence type="ECO:0000256" key="1">
    <source>
        <dbReference type="ARBA" id="ARBA00007594"/>
    </source>
</evidence>
<dbReference type="GO" id="GO:0022625">
    <property type="term" value="C:cytosolic large ribosomal subunit"/>
    <property type="evidence" value="ECO:0007669"/>
    <property type="project" value="TreeGrafter"/>
</dbReference>
<evidence type="ECO:0000256" key="4">
    <source>
        <dbReference type="ARBA" id="ARBA00023274"/>
    </source>
</evidence>
<evidence type="ECO:0000256" key="5">
    <source>
        <dbReference type="HAMAP-Rule" id="MF_01371"/>
    </source>
</evidence>
<dbReference type="PROSITE" id="PS00634">
    <property type="entry name" value="RIBOSOMAL_L30"/>
    <property type="match status" value="1"/>
</dbReference>
<dbReference type="Pfam" id="PF00327">
    <property type="entry name" value="Ribosomal_L30"/>
    <property type="match status" value="1"/>
</dbReference>
<dbReference type="InterPro" id="IPR036919">
    <property type="entry name" value="Ribo_uL30_ferredoxin-like_sf"/>
</dbReference>
<evidence type="ECO:0000313" key="9">
    <source>
        <dbReference type="Proteomes" id="UP000184159"/>
    </source>
</evidence>
<dbReference type="InterPro" id="IPR005996">
    <property type="entry name" value="Ribosomal_uL30_bac-type"/>
</dbReference>
<dbReference type="FunFam" id="3.30.1390.20:FF:000001">
    <property type="entry name" value="50S ribosomal protein L30"/>
    <property type="match status" value="1"/>
</dbReference>
<keyword evidence="9" id="KW-1185">Reference proteome</keyword>
<dbReference type="PANTHER" id="PTHR15892:SF2">
    <property type="entry name" value="LARGE RIBOSOMAL SUBUNIT PROTEIN UL30M"/>
    <property type="match status" value="1"/>
</dbReference>
<evidence type="ECO:0000256" key="6">
    <source>
        <dbReference type="RuleBase" id="RU003734"/>
    </source>
</evidence>
<accession>A0A1M5BBJ6</accession>
<reference evidence="9" key="1">
    <citation type="submission" date="2016-11" db="EMBL/GenBank/DDBJ databases">
        <authorList>
            <person name="Varghese N."/>
            <person name="Submissions S."/>
        </authorList>
    </citation>
    <scope>NUCLEOTIDE SEQUENCE [LARGE SCALE GENOMIC DNA]</scope>
    <source>
        <strain evidence="9">DSM 21264</strain>
    </source>
</reference>
<proteinExistence type="inferred from homology"/>
<dbReference type="GO" id="GO:0003735">
    <property type="term" value="F:structural constituent of ribosome"/>
    <property type="evidence" value="ECO:0007669"/>
    <property type="project" value="InterPro"/>
</dbReference>
<evidence type="ECO:0000256" key="2">
    <source>
        <dbReference type="ARBA" id="ARBA00011838"/>
    </source>
</evidence>
<dbReference type="InterPro" id="IPR018038">
    <property type="entry name" value="Ribosomal_uL30_CS"/>
</dbReference>
<organism evidence="8 9">
    <name type="scientific">Vibrio gazogenes DSM 21264 = NBRC 103151</name>
    <dbReference type="NCBI Taxonomy" id="1123492"/>
    <lineage>
        <taxon>Bacteria</taxon>
        <taxon>Pseudomonadati</taxon>
        <taxon>Pseudomonadota</taxon>
        <taxon>Gammaproteobacteria</taxon>
        <taxon>Vibrionales</taxon>
        <taxon>Vibrionaceae</taxon>
        <taxon>Vibrio</taxon>
    </lineage>
</organism>
<dbReference type="NCBIfam" id="TIGR01308">
    <property type="entry name" value="rpmD_bact"/>
    <property type="match status" value="1"/>
</dbReference>
<dbReference type="PANTHER" id="PTHR15892">
    <property type="entry name" value="MITOCHONDRIAL RIBOSOMAL PROTEIN L30"/>
    <property type="match status" value="1"/>
</dbReference>
<dbReference type="RefSeq" id="WP_021019660.1">
    <property type="nucleotide sequence ID" value="NZ_FQUH01000009.1"/>
</dbReference>
<name>A0A1M5BBJ6_VIBGA</name>
<evidence type="ECO:0000256" key="3">
    <source>
        <dbReference type="ARBA" id="ARBA00022980"/>
    </source>
</evidence>
<evidence type="ECO:0000259" key="7">
    <source>
        <dbReference type="Pfam" id="PF00327"/>
    </source>
</evidence>
<evidence type="ECO:0000313" key="8">
    <source>
        <dbReference type="EMBL" id="SHF39522.1"/>
    </source>
</evidence>
<comment type="similarity">
    <text evidence="1 5 6">Belongs to the universal ribosomal protein uL30 family.</text>
</comment>
<dbReference type="SUPFAM" id="SSF55129">
    <property type="entry name" value="Ribosomal protein L30p/L7e"/>
    <property type="match status" value="1"/>
</dbReference>
<comment type="subunit">
    <text evidence="2 5">Part of the 50S ribosomal subunit.</text>
</comment>
<gene>
    <name evidence="5" type="primary">rpmD</name>
    <name evidence="8" type="ORF">SAMN02745781_02167</name>
</gene>
<sequence length="58" mass="6577">MATIKVTQTKSSIGRLPKHKATLRGLGLRRINHTVELEDTPCVRGMINKVQYMVKVEE</sequence>
<dbReference type="CDD" id="cd01658">
    <property type="entry name" value="Ribosomal_L30"/>
    <property type="match status" value="1"/>
</dbReference>
<dbReference type="GO" id="GO:0006412">
    <property type="term" value="P:translation"/>
    <property type="evidence" value="ECO:0007669"/>
    <property type="project" value="UniProtKB-UniRule"/>
</dbReference>
<keyword evidence="4 5" id="KW-0687">Ribonucleoprotein</keyword>
<dbReference type="PIRSF" id="PIRSF002211">
    <property type="entry name" value="Ribosomal_L30_bac-type"/>
    <property type="match status" value="1"/>
</dbReference>